<protein>
    <submittedName>
        <fullName evidence="2">Uncharacterized protein</fullName>
    </submittedName>
</protein>
<feature type="compositionally biased region" description="Polar residues" evidence="1">
    <location>
        <begin position="1"/>
        <end position="13"/>
    </location>
</feature>
<sequence>MASGAPGSQNATEQKTRAPMSHTKMNKTECIQELGQKPDDLPEIQGIQIHLSQLSVQELRSMVQSQRERSGRMNPRPIKDAFLKQIGRDVLPELRKKCEDRGIEMGPEPRVADLRLKLRQWYANEGPGAASSSDPSPAELQPNVEPQDDEARNYGFEVVSASAPAQVFEQ</sequence>
<dbReference type="EMBL" id="CAXAMN010000614">
    <property type="protein sequence ID" value="CAK8989745.1"/>
    <property type="molecule type" value="Genomic_DNA"/>
</dbReference>
<feature type="region of interest" description="Disordered" evidence="1">
    <location>
        <begin position="1"/>
        <end position="24"/>
    </location>
</feature>
<gene>
    <name evidence="2" type="ORF">CCMP2556_LOCUS1777</name>
</gene>
<evidence type="ECO:0000256" key="1">
    <source>
        <dbReference type="SAM" id="MobiDB-lite"/>
    </source>
</evidence>
<evidence type="ECO:0000313" key="2">
    <source>
        <dbReference type="EMBL" id="CAK8989745.1"/>
    </source>
</evidence>
<evidence type="ECO:0000313" key="3">
    <source>
        <dbReference type="Proteomes" id="UP001642484"/>
    </source>
</evidence>
<name>A0ABP0HI22_9DINO</name>
<reference evidence="2 3" key="1">
    <citation type="submission" date="2024-02" db="EMBL/GenBank/DDBJ databases">
        <authorList>
            <person name="Chen Y."/>
            <person name="Shah S."/>
            <person name="Dougan E. K."/>
            <person name="Thang M."/>
            <person name="Chan C."/>
        </authorList>
    </citation>
    <scope>NUCLEOTIDE SEQUENCE [LARGE SCALE GENOMIC DNA]</scope>
</reference>
<feature type="compositionally biased region" description="Low complexity" evidence="1">
    <location>
        <begin position="126"/>
        <end position="138"/>
    </location>
</feature>
<keyword evidence="3" id="KW-1185">Reference proteome</keyword>
<accession>A0ABP0HI22</accession>
<dbReference type="Proteomes" id="UP001642484">
    <property type="component" value="Unassembled WGS sequence"/>
</dbReference>
<feature type="compositionally biased region" description="Basic and acidic residues" evidence="1">
    <location>
        <begin position="66"/>
        <end position="81"/>
    </location>
</feature>
<feature type="region of interest" description="Disordered" evidence="1">
    <location>
        <begin position="62"/>
        <end position="81"/>
    </location>
</feature>
<proteinExistence type="predicted"/>
<comment type="caution">
    <text evidence="2">The sequence shown here is derived from an EMBL/GenBank/DDBJ whole genome shotgun (WGS) entry which is preliminary data.</text>
</comment>
<feature type="region of interest" description="Disordered" evidence="1">
    <location>
        <begin position="125"/>
        <end position="156"/>
    </location>
</feature>
<organism evidence="2 3">
    <name type="scientific">Durusdinium trenchii</name>
    <dbReference type="NCBI Taxonomy" id="1381693"/>
    <lineage>
        <taxon>Eukaryota</taxon>
        <taxon>Sar</taxon>
        <taxon>Alveolata</taxon>
        <taxon>Dinophyceae</taxon>
        <taxon>Suessiales</taxon>
        <taxon>Symbiodiniaceae</taxon>
        <taxon>Durusdinium</taxon>
    </lineage>
</organism>